<evidence type="ECO:0000256" key="1">
    <source>
        <dbReference type="SAM" id="Phobius"/>
    </source>
</evidence>
<gene>
    <name evidence="2" type="ORF">QE369_000640</name>
</gene>
<feature type="transmembrane region" description="Helical" evidence="1">
    <location>
        <begin position="401"/>
        <end position="426"/>
    </location>
</feature>
<organism evidence="2 3">
    <name type="scientific">Agrobacterium larrymoorei</name>
    <dbReference type="NCBI Taxonomy" id="160699"/>
    <lineage>
        <taxon>Bacteria</taxon>
        <taxon>Pseudomonadati</taxon>
        <taxon>Pseudomonadota</taxon>
        <taxon>Alphaproteobacteria</taxon>
        <taxon>Hyphomicrobiales</taxon>
        <taxon>Rhizobiaceae</taxon>
        <taxon>Rhizobium/Agrobacterium group</taxon>
        <taxon>Agrobacterium</taxon>
    </lineage>
</organism>
<feature type="transmembrane region" description="Helical" evidence="1">
    <location>
        <begin position="438"/>
        <end position="457"/>
    </location>
</feature>
<feature type="transmembrane region" description="Helical" evidence="1">
    <location>
        <begin position="81"/>
        <end position="104"/>
    </location>
</feature>
<feature type="transmembrane region" description="Helical" evidence="1">
    <location>
        <begin position="20"/>
        <end position="44"/>
    </location>
</feature>
<reference evidence="2" key="1">
    <citation type="submission" date="2023-08" db="EMBL/GenBank/DDBJ databases">
        <title>Functional and genomic diversity of the sorghum phyllosphere microbiome.</title>
        <authorList>
            <person name="Shade A."/>
        </authorList>
    </citation>
    <scope>NUCLEOTIDE SEQUENCE</scope>
    <source>
        <strain evidence="2">SORGH_AS_0974</strain>
    </source>
</reference>
<feature type="transmembrane region" description="Helical" evidence="1">
    <location>
        <begin position="125"/>
        <end position="150"/>
    </location>
</feature>
<keyword evidence="1" id="KW-0812">Transmembrane</keyword>
<feature type="transmembrane region" description="Helical" evidence="1">
    <location>
        <begin position="56"/>
        <end position="75"/>
    </location>
</feature>
<comment type="caution">
    <text evidence="2">The sequence shown here is derived from an EMBL/GenBank/DDBJ whole genome shotgun (WGS) entry which is preliminary data.</text>
</comment>
<name>A0AAJ2B8N3_9HYPH</name>
<feature type="transmembrane region" description="Helical" evidence="1">
    <location>
        <begin position="352"/>
        <end position="381"/>
    </location>
</feature>
<sequence length="458" mass="48466">MTALQRQRISKANTMQLLTILLLVIGSFTAWQPLIAASVVLAVLSILMQWGKLLKLGRVFFCVAVCAAAAILWFQPQMWVFLWKAVIQGVAFAALMMVLGMLRFPVRRSPTVRQASAYLIVRPPNIRYAVINIGAQFLSLLFNVGMIAMIGDLTRPADGRADPARRAMVIAAMRGAALVSIWSPVGLGFSIVTTGIPGLDAAGFLLLSATFTMAALLATALFPNLPTDARVGTQAGMSAEKGSLCSLMLTLAACAILLALAIGLHQFTGISFTLASVTVLPVFSILWLVMEPVANNDGFLSDLSQSVSGLSDLTNESAIFLSANVIGAALSIFVGGLPIWQDMLTGALPALPLLLGCLIVIPLAAALFIPNSVFVVMLAQLLGPSPLGQAHPLSLALTLSVGWAAAISLSPISAMCLITGSFCGVSSRKVAWVWNRRFVCILLTMAATTITMLQLWGL</sequence>
<dbReference type="EMBL" id="JAVIZC010000001">
    <property type="protein sequence ID" value="MDR6100462.1"/>
    <property type="molecule type" value="Genomic_DNA"/>
</dbReference>
<feature type="transmembrane region" description="Helical" evidence="1">
    <location>
        <begin position="170"/>
        <end position="192"/>
    </location>
</feature>
<feature type="transmembrane region" description="Helical" evidence="1">
    <location>
        <begin position="242"/>
        <end position="262"/>
    </location>
</feature>
<protein>
    <submittedName>
        <fullName evidence="2">Uncharacterized protein</fullName>
    </submittedName>
</protein>
<dbReference type="AlphaFoldDB" id="A0AAJ2B8N3"/>
<evidence type="ECO:0000313" key="3">
    <source>
        <dbReference type="Proteomes" id="UP001255601"/>
    </source>
</evidence>
<dbReference type="Proteomes" id="UP001255601">
    <property type="component" value="Unassembled WGS sequence"/>
</dbReference>
<accession>A0AAJ2B8N3</accession>
<keyword evidence="1" id="KW-1133">Transmembrane helix</keyword>
<feature type="transmembrane region" description="Helical" evidence="1">
    <location>
        <begin position="204"/>
        <end position="222"/>
    </location>
</feature>
<feature type="transmembrane region" description="Helical" evidence="1">
    <location>
        <begin position="318"/>
        <end position="340"/>
    </location>
</feature>
<proteinExistence type="predicted"/>
<evidence type="ECO:0000313" key="2">
    <source>
        <dbReference type="EMBL" id="MDR6100462.1"/>
    </source>
</evidence>
<keyword evidence="1" id="KW-0472">Membrane</keyword>
<feature type="transmembrane region" description="Helical" evidence="1">
    <location>
        <begin position="269"/>
        <end position="290"/>
    </location>
</feature>